<accession>A0A0R3X6N9</accession>
<dbReference type="PANTHER" id="PTHR13114:SF7">
    <property type="entry name" value="MEDIATOR OF RNA POLYMERASE II TRANSCRIPTION SUBUNIT 17"/>
    <property type="match status" value="1"/>
</dbReference>
<comment type="similarity">
    <text evidence="2">Belongs to the Mediator complex subunit 17 family.</text>
</comment>
<keyword evidence="7" id="KW-1185">Reference proteome</keyword>
<dbReference type="WBParaSite" id="TTAC_0000918201-mRNA-1">
    <property type="protein sequence ID" value="TTAC_0000918201-mRNA-1"/>
    <property type="gene ID" value="TTAC_0000918201"/>
</dbReference>
<evidence type="ECO:0000256" key="2">
    <source>
        <dbReference type="ARBA" id="ARBA00005635"/>
    </source>
</evidence>
<keyword evidence="3" id="KW-0805">Transcription regulation</keyword>
<reference evidence="8" key="1">
    <citation type="submission" date="2017-02" db="UniProtKB">
        <authorList>
            <consortium name="WormBaseParasite"/>
        </authorList>
    </citation>
    <scope>IDENTIFICATION</scope>
</reference>
<dbReference type="GO" id="GO:0006357">
    <property type="term" value="P:regulation of transcription by RNA polymerase II"/>
    <property type="evidence" value="ECO:0007669"/>
    <property type="project" value="InterPro"/>
</dbReference>
<comment type="subcellular location">
    <subcellularLocation>
        <location evidence="1">Nucleus</location>
    </subcellularLocation>
</comment>
<sequence>MLACSGASIDRCWGLKVYLVEMQGKGKNCLPIEALCEFKVFEILNDGQEIVERYVAFRPLTAAENFQRIVNGIDFSDENFGKQTSIGTSDRNAGFRIPDKTWKLLRDQIRSAYTEVCAFIELMAVLKETKCLSLCQVAPSDQDNDMDATGCNVGLHTITCLSGKKMALAAASSILLKGAERFRSRHVEIAQAEQRFADGKKSILYHEGLMQLRKSWRLKLGRNVILGDASLRCIGSRAKEGGNFEVFESDYSKFDSNGLFDVTKVRLSSFSCFYDAQVKFSSTMESLLNKDLCTGRLRVVIRHLNSKHPNNWYHFLKPCIRANAVSYTYSPPMSQSDRLCLAQNLLMCREILSTLSYEASMIGMDETKNDLVAFSSLGKVVATVLPGVQLSVRLERRVDDECNEEEEENHPGLSTQLKRILFYQHIHSWSNIASVPNPPTGPVQVPRRLRAAGATITLRNALNRNGDGGMPIITACVAGFGGPAASAWISSQIQTFRSVSGSLPGNPHQAFAIPVGQERYAYFNDWGSGHVQQQQQQHQVVPASMDEVTSSGLTLSGLEHALRLSQASPAAIACILGSGDGLLMQIVRLARHRVLRQRVARCLTQFARGGGDGTVTASVGMCVTTLWHSIASPLSSGVSVTFNSVGYSSFRTRMTVCVGVESISVYGVCEAAQSLTIPATADLQNELLRILKRQELRNQMLTIQGIASKFLGWIQLGCSSAPSVDNPSSALLLACRSGSRIVCIRGGSSYPEGLEFLAAKATQSNLTNLVSDGDMLRSTLTTSSDGRNDSFGCGQFAFRKVDLARLPGRHVVGKIESLLTCLNCP</sequence>
<evidence type="ECO:0000256" key="3">
    <source>
        <dbReference type="ARBA" id="ARBA00023015"/>
    </source>
</evidence>
<evidence type="ECO:0000256" key="4">
    <source>
        <dbReference type="ARBA" id="ARBA00023163"/>
    </source>
</evidence>
<dbReference type="PANTHER" id="PTHR13114">
    <property type="entry name" value="MEDIATOR OF RNA POLYMERASE II TRANSCRIPTION SUBUNIT 17"/>
    <property type="match status" value="1"/>
</dbReference>
<dbReference type="GO" id="GO:0016592">
    <property type="term" value="C:mediator complex"/>
    <property type="evidence" value="ECO:0007669"/>
    <property type="project" value="InterPro"/>
</dbReference>
<dbReference type="OrthoDB" id="10058398at2759"/>
<dbReference type="EMBL" id="UYWX01020700">
    <property type="protein sequence ID" value="VDM33903.1"/>
    <property type="molecule type" value="Genomic_DNA"/>
</dbReference>
<evidence type="ECO:0000313" key="8">
    <source>
        <dbReference type="WBParaSite" id="TTAC_0000918201-mRNA-1"/>
    </source>
</evidence>
<gene>
    <name evidence="6" type="ORF">TTAC_LOCUS9167</name>
</gene>
<dbReference type="InterPro" id="IPR019313">
    <property type="entry name" value="Mediator_Med17"/>
</dbReference>
<organism evidence="8">
    <name type="scientific">Hydatigena taeniaeformis</name>
    <name type="common">Feline tapeworm</name>
    <name type="synonym">Taenia taeniaeformis</name>
    <dbReference type="NCBI Taxonomy" id="6205"/>
    <lineage>
        <taxon>Eukaryota</taxon>
        <taxon>Metazoa</taxon>
        <taxon>Spiralia</taxon>
        <taxon>Lophotrochozoa</taxon>
        <taxon>Platyhelminthes</taxon>
        <taxon>Cestoda</taxon>
        <taxon>Eucestoda</taxon>
        <taxon>Cyclophyllidea</taxon>
        <taxon>Taeniidae</taxon>
        <taxon>Hydatigera</taxon>
    </lineage>
</organism>
<evidence type="ECO:0000313" key="6">
    <source>
        <dbReference type="EMBL" id="VDM33903.1"/>
    </source>
</evidence>
<dbReference type="AlphaFoldDB" id="A0A0R3X6N9"/>
<dbReference type="STRING" id="6205.A0A0R3X6N9"/>
<proteinExistence type="inferred from homology"/>
<reference evidence="6 7" key="2">
    <citation type="submission" date="2018-11" db="EMBL/GenBank/DDBJ databases">
        <authorList>
            <consortium name="Pathogen Informatics"/>
        </authorList>
    </citation>
    <scope>NUCLEOTIDE SEQUENCE [LARGE SCALE GENOMIC DNA]</scope>
</reference>
<protein>
    <submittedName>
        <fullName evidence="8">Mediator of RNA polymerase II transcription subunit 13</fullName>
    </submittedName>
</protein>
<evidence type="ECO:0000256" key="5">
    <source>
        <dbReference type="ARBA" id="ARBA00023242"/>
    </source>
</evidence>
<name>A0A0R3X6N9_HYDTA</name>
<keyword evidence="5" id="KW-0539">Nucleus</keyword>
<dbReference type="Proteomes" id="UP000274429">
    <property type="component" value="Unassembled WGS sequence"/>
</dbReference>
<evidence type="ECO:0000313" key="7">
    <source>
        <dbReference type="Proteomes" id="UP000274429"/>
    </source>
</evidence>
<dbReference type="GO" id="GO:0070847">
    <property type="term" value="C:core mediator complex"/>
    <property type="evidence" value="ECO:0007669"/>
    <property type="project" value="TreeGrafter"/>
</dbReference>
<keyword evidence="4" id="KW-0804">Transcription</keyword>
<evidence type="ECO:0000256" key="1">
    <source>
        <dbReference type="ARBA" id="ARBA00004123"/>
    </source>
</evidence>
<dbReference type="GO" id="GO:0003712">
    <property type="term" value="F:transcription coregulator activity"/>
    <property type="evidence" value="ECO:0007669"/>
    <property type="project" value="InterPro"/>
</dbReference>